<dbReference type="FunFam" id="3.90.1150.10:FF:000008">
    <property type="entry name" value="Cystathionine gamma-synthase"/>
    <property type="match status" value="1"/>
</dbReference>
<dbReference type="EC" id="4.4.1.2" evidence="7"/>
<dbReference type="Pfam" id="PF01053">
    <property type="entry name" value="Cys_Met_Meta_PP"/>
    <property type="match status" value="1"/>
</dbReference>
<evidence type="ECO:0000313" key="14">
    <source>
        <dbReference type="Proteomes" id="UP000050514"/>
    </source>
</evidence>
<dbReference type="FunFam" id="3.40.640.10:FF:000046">
    <property type="entry name" value="Cystathionine gamma-lyase"/>
    <property type="match status" value="1"/>
</dbReference>
<evidence type="ECO:0000256" key="7">
    <source>
        <dbReference type="ARBA" id="ARBA00047175"/>
    </source>
</evidence>
<comment type="catalytic activity">
    <reaction evidence="10">
        <text>L-methionine + H2O = methanethiol + 2-oxobutanoate + NH4(+)</text>
        <dbReference type="Rhea" id="RHEA:23800"/>
        <dbReference type="ChEBI" id="CHEBI:15377"/>
        <dbReference type="ChEBI" id="CHEBI:16007"/>
        <dbReference type="ChEBI" id="CHEBI:16763"/>
        <dbReference type="ChEBI" id="CHEBI:28938"/>
        <dbReference type="ChEBI" id="CHEBI:57844"/>
        <dbReference type="EC" id="4.4.1.11"/>
    </reaction>
    <physiologicalReaction direction="left-to-right" evidence="10">
        <dbReference type="Rhea" id="RHEA:23801"/>
    </physiologicalReaction>
</comment>
<protein>
    <recommendedName>
        <fullName evidence="4">L-methionine gamma-lyase</fullName>
        <ecNumber evidence="3">4.4.1.11</ecNumber>
        <ecNumber evidence="7">4.4.1.2</ecNumber>
    </recommendedName>
    <alternativeName>
        <fullName evidence="8">Homocysteine desulfhydrase</fullName>
    </alternativeName>
</protein>
<dbReference type="InterPro" id="IPR015422">
    <property type="entry name" value="PyrdxlP-dep_Trfase_small"/>
</dbReference>
<comment type="similarity">
    <text evidence="2">Belongs to the trans-sulfuration enzymes family. L-methionine gamma-lyase subfamily.</text>
</comment>
<dbReference type="Gene3D" id="3.40.640.10">
    <property type="entry name" value="Type I PLP-dependent aspartate aminotransferase-like (Major domain)"/>
    <property type="match status" value="1"/>
</dbReference>
<evidence type="ECO:0000256" key="4">
    <source>
        <dbReference type="ARBA" id="ARBA00019040"/>
    </source>
</evidence>
<accession>A0A0P6X9S4</accession>
<proteinExistence type="inferred from homology"/>
<dbReference type="GO" id="GO:0005737">
    <property type="term" value="C:cytoplasm"/>
    <property type="evidence" value="ECO:0007669"/>
    <property type="project" value="TreeGrafter"/>
</dbReference>
<dbReference type="Proteomes" id="UP000050514">
    <property type="component" value="Unassembled WGS sequence"/>
</dbReference>
<dbReference type="GO" id="GO:0047982">
    <property type="term" value="F:homocysteine desulfhydrase activity"/>
    <property type="evidence" value="ECO:0007669"/>
    <property type="project" value="UniProtKB-EC"/>
</dbReference>
<gene>
    <name evidence="13" type="ORF">AC812_07230</name>
</gene>
<keyword evidence="6 13" id="KW-0456">Lyase</keyword>
<dbReference type="PANTHER" id="PTHR11808:SF80">
    <property type="entry name" value="CYSTATHIONINE GAMMA-LYASE"/>
    <property type="match status" value="1"/>
</dbReference>
<evidence type="ECO:0000256" key="12">
    <source>
        <dbReference type="RuleBase" id="RU362118"/>
    </source>
</evidence>
<evidence type="ECO:0000256" key="11">
    <source>
        <dbReference type="PIRSR" id="PIRSR001434-2"/>
    </source>
</evidence>
<evidence type="ECO:0000256" key="3">
    <source>
        <dbReference type="ARBA" id="ARBA00012222"/>
    </source>
</evidence>
<evidence type="ECO:0000256" key="2">
    <source>
        <dbReference type="ARBA" id="ARBA00008667"/>
    </source>
</evidence>
<dbReference type="InterPro" id="IPR015421">
    <property type="entry name" value="PyrdxlP-dep_Trfase_major"/>
</dbReference>
<dbReference type="InterPro" id="IPR054542">
    <property type="entry name" value="Cys_met_metab_PP"/>
</dbReference>
<feature type="modified residue" description="N6-(pyridoxal phosphate)lysine" evidence="11">
    <location>
        <position position="217"/>
    </location>
</feature>
<dbReference type="InterPro" id="IPR000277">
    <property type="entry name" value="Cys/Met-Metab_PyrdxlP-dep_enz"/>
</dbReference>
<keyword evidence="14" id="KW-1185">Reference proteome</keyword>
<sequence>MGTLVNHFNEGEHPYHAHVSPIYQTSTFGFPDVATGAAIFKGEDSGYTYTRIKNPNQVQLAGKIAALEGLDLIRAHPNHKPDEIVAGQVFATGMAAITTSILARVKAGDTIIAQEALYAATFTFLDQIAPRFGIKVVWLRDLHPHAWEKAFEQNPTAVLAYVETPANPTMAIVDLSAVVEIAHRHNAWVFVDNTFASPYAQRPLSLGADVVLHSTTKYLSGHGTIVGGAAVSRHVDWVQGPLTSLLKTLGGTAAPFDCWLTSQGLRTFELRMQRHCENALQVAGYLEDHPKVARVYYPGLESHPDYNLARKQMYAFGGMMSFELKGGLAAGEALLNHVQMMTLAVSLGNTDTLIQHPASMTHANVPREERLKIGLTDGLVRLSVGVENIEDILRDLDQALAYA</sequence>
<comment type="caution">
    <text evidence="13">The sequence shown here is derived from an EMBL/GenBank/DDBJ whole genome shotgun (WGS) entry which is preliminary data.</text>
</comment>
<comment type="catalytic activity">
    <reaction evidence="9">
        <text>L-homocysteine + H2O = 2-oxobutanoate + hydrogen sulfide + NH4(+) + H(+)</text>
        <dbReference type="Rhea" id="RHEA:14501"/>
        <dbReference type="ChEBI" id="CHEBI:15377"/>
        <dbReference type="ChEBI" id="CHEBI:15378"/>
        <dbReference type="ChEBI" id="CHEBI:16763"/>
        <dbReference type="ChEBI" id="CHEBI:28938"/>
        <dbReference type="ChEBI" id="CHEBI:29919"/>
        <dbReference type="ChEBI" id="CHEBI:58199"/>
        <dbReference type="EC" id="4.4.1.2"/>
    </reaction>
    <physiologicalReaction direction="left-to-right" evidence="9">
        <dbReference type="Rhea" id="RHEA:14502"/>
    </physiologicalReaction>
</comment>
<evidence type="ECO:0000256" key="9">
    <source>
        <dbReference type="ARBA" id="ARBA00048780"/>
    </source>
</evidence>
<dbReference type="AlphaFoldDB" id="A0A0P6X9S4"/>
<dbReference type="EMBL" id="LGHJ01000012">
    <property type="protein sequence ID" value="KPL76478.1"/>
    <property type="molecule type" value="Genomic_DNA"/>
</dbReference>
<comment type="cofactor">
    <cofactor evidence="1 12">
        <name>pyridoxal 5'-phosphate</name>
        <dbReference type="ChEBI" id="CHEBI:597326"/>
    </cofactor>
</comment>
<dbReference type="InterPro" id="IPR015424">
    <property type="entry name" value="PyrdxlP-dep_Trfase"/>
</dbReference>
<evidence type="ECO:0000256" key="10">
    <source>
        <dbReference type="ARBA" id="ARBA00052699"/>
    </source>
</evidence>
<organism evidence="13 14">
    <name type="scientific">Bellilinea caldifistulae</name>
    <dbReference type="NCBI Taxonomy" id="360411"/>
    <lineage>
        <taxon>Bacteria</taxon>
        <taxon>Bacillati</taxon>
        <taxon>Chloroflexota</taxon>
        <taxon>Anaerolineae</taxon>
        <taxon>Anaerolineales</taxon>
        <taxon>Anaerolineaceae</taxon>
        <taxon>Bellilinea</taxon>
    </lineage>
</organism>
<dbReference type="SUPFAM" id="SSF53383">
    <property type="entry name" value="PLP-dependent transferases"/>
    <property type="match status" value="1"/>
</dbReference>
<dbReference type="Gene3D" id="3.90.1150.10">
    <property type="entry name" value="Aspartate Aminotransferase, domain 1"/>
    <property type="match status" value="1"/>
</dbReference>
<dbReference type="CDD" id="cd00614">
    <property type="entry name" value="CGS_like"/>
    <property type="match status" value="1"/>
</dbReference>
<dbReference type="PATRIC" id="fig|360411.5.peg.1573"/>
<keyword evidence="5 11" id="KW-0663">Pyridoxal phosphate</keyword>
<name>A0A0P6X9S4_9CHLR</name>
<dbReference type="PANTHER" id="PTHR11808">
    <property type="entry name" value="TRANS-SULFURATION ENZYME FAMILY MEMBER"/>
    <property type="match status" value="1"/>
</dbReference>
<evidence type="ECO:0000256" key="5">
    <source>
        <dbReference type="ARBA" id="ARBA00022898"/>
    </source>
</evidence>
<evidence type="ECO:0000256" key="8">
    <source>
        <dbReference type="ARBA" id="ARBA00047199"/>
    </source>
</evidence>
<dbReference type="GO" id="GO:0018826">
    <property type="term" value="F:methionine gamma-lyase activity"/>
    <property type="evidence" value="ECO:0007669"/>
    <property type="project" value="UniProtKB-EC"/>
</dbReference>
<dbReference type="GO" id="GO:0019346">
    <property type="term" value="P:transsulfuration"/>
    <property type="evidence" value="ECO:0007669"/>
    <property type="project" value="InterPro"/>
</dbReference>
<dbReference type="GO" id="GO:0030170">
    <property type="term" value="F:pyridoxal phosphate binding"/>
    <property type="evidence" value="ECO:0007669"/>
    <property type="project" value="InterPro"/>
</dbReference>
<evidence type="ECO:0000256" key="6">
    <source>
        <dbReference type="ARBA" id="ARBA00023239"/>
    </source>
</evidence>
<dbReference type="PROSITE" id="PS00868">
    <property type="entry name" value="CYS_MET_METAB_PP"/>
    <property type="match status" value="1"/>
</dbReference>
<dbReference type="EC" id="4.4.1.11" evidence="3"/>
<dbReference type="STRING" id="360411.AC812_07230"/>
<dbReference type="PIRSF" id="PIRSF001434">
    <property type="entry name" value="CGS"/>
    <property type="match status" value="1"/>
</dbReference>
<reference evidence="13 14" key="1">
    <citation type="submission" date="2015-07" db="EMBL/GenBank/DDBJ databases">
        <title>Draft genome of Bellilinea caldifistulae DSM 17877.</title>
        <authorList>
            <person name="Hemp J."/>
            <person name="Ward L.M."/>
            <person name="Pace L.A."/>
            <person name="Fischer W.W."/>
        </authorList>
    </citation>
    <scope>NUCLEOTIDE SEQUENCE [LARGE SCALE GENOMIC DNA]</scope>
    <source>
        <strain evidence="13 14">GOMI-1</strain>
    </source>
</reference>
<evidence type="ECO:0000313" key="13">
    <source>
        <dbReference type="EMBL" id="KPL76478.1"/>
    </source>
</evidence>
<evidence type="ECO:0000256" key="1">
    <source>
        <dbReference type="ARBA" id="ARBA00001933"/>
    </source>
</evidence>